<name>A0ABR2RBE8_9ROSI</name>
<evidence type="ECO:0000259" key="5">
    <source>
        <dbReference type="PROSITE" id="PS50102"/>
    </source>
</evidence>
<gene>
    <name evidence="6" type="ORF">V6N11_036591</name>
</gene>
<evidence type="ECO:0000256" key="1">
    <source>
        <dbReference type="ARBA" id="ARBA00022664"/>
    </source>
</evidence>
<dbReference type="Proteomes" id="UP001396334">
    <property type="component" value="Unassembled WGS sequence"/>
</dbReference>
<sequence length="372" mass="42125">MEKGKGRETKGKQYVSLFVENIPERMQSKGLWHFFARHGEVVATFIARKLSRGGKRFGFVRFRDEVDAGRAMERLNDFVVYWFRLIVKLANQKVYNADLNQRKVESKLEGSSESSSELVRGSQVVEDEQSDEVEKAAINDVFFGKEFAVSRGQDLGITERHIGEADLMGDFNSYEALKSGGDFTKGIFPGAKFQETENLREDGDHVEKRDPCVVIKKTQLVDSDSPSFKATEDLLNKGLSQALVDKEFGSKVASEGDSVTKGQAQGALVEGDTSRVELPRKLQKLKLALKEWNKNSCGNIDQRIKKLELELVKLEEDGNWSDEAVVEWRLQTLKQTKMKLWDLLRGGGLLGMRLHQWRSSSDSVFLFLFQVD</sequence>
<comment type="caution">
    <text evidence="6">The sequence shown here is derived from an EMBL/GenBank/DDBJ whole genome shotgun (WGS) entry which is preliminary data.</text>
</comment>
<dbReference type="Gene3D" id="3.30.70.330">
    <property type="match status" value="1"/>
</dbReference>
<dbReference type="PANTHER" id="PTHR23147">
    <property type="entry name" value="SERINE/ARGININE RICH SPLICING FACTOR"/>
    <property type="match status" value="1"/>
</dbReference>
<dbReference type="SMART" id="SM00360">
    <property type="entry name" value="RRM"/>
    <property type="match status" value="1"/>
</dbReference>
<dbReference type="InterPro" id="IPR035979">
    <property type="entry name" value="RBD_domain_sf"/>
</dbReference>
<protein>
    <recommendedName>
        <fullName evidence="5">RRM domain-containing protein</fullName>
    </recommendedName>
</protein>
<dbReference type="SUPFAM" id="SSF54928">
    <property type="entry name" value="RNA-binding domain, RBD"/>
    <property type="match status" value="1"/>
</dbReference>
<keyword evidence="2" id="KW-0747">Spliceosome</keyword>
<dbReference type="InterPro" id="IPR012677">
    <property type="entry name" value="Nucleotide-bd_a/b_plait_sf"/>
</dbReference>
<feature type="domain" description="RRM" evidence="5">
    <location>
        <begin position="15"/>
        <end position="92"/>
    </location>
</feature>
<evidence type="ECO:0000256" key="3">
    <source>
        <dbReference type="ARBA" id="ARBA00023187"/>
    </source>
</evidence>
<evidence type="ECO:0000256" key="4">
    <source>
        <dbReference type="PROSITE-ProRule" id="PRU00176"/>
    </source>
</evidence>
<keyword evidence="4" id="KW-0694">RNA-binding</keyword>
<keyword evidence="1" id="KW-0507">mRNA processing</keyword>
<accession>A0ABR2RBE8</accession>
<keyword evidence="3" id="KW-0508">mRNA splicing</keyword>
<organism evidence="6 7">
    <name type="scientific">Hibiscus sabdariffa</name>
    <name type="common">roselle</name>
    <dbReference type="NCBI Taxonomy" id="183260"/>
    <lineage>
        <taxon>Eukaryota</taxon>
        <taxon>Viridiplantae</taxon>
        <taxon>Streptophyta</taxon>
        <taxon>Embryophyta</taxon>
        <taxon>Tracheophyta</taxon>
        <taxon>Spermatophyta</taxon>
        <taxon>Magnoliopsida</taxon>
        <taxon>eudicotyledons</taxon>
        <taxon>Gunneridae</taxon>
        <taxon>Pentapetalae</taxon>
        <taxon>rosids</taxon>
        <taxon>malvids</taxon>
        <taxon>Malvales</taxon>
        <taxon>Malvaceae</taxon>
        <taxon>Malvoideae</taxon>
        <taxon>Hibiscus</taxon>
    </lineage>
</organism>
<evidence type="ECO:0000256" key="2">
    <source>
        <dbReference type="ARBA" id="ARBA00022728"/>
    </source>
</evidence>
<dbReference type="CDD" id="cd00590">
    <property type="entry name" value="RRM_SF"/>
    <property type="match status" value="1"/>
</dbReference>
<evidence type="ECO:0000313" key="7">
    <source>
        <dbReference type="Proteomes" id="UP001396334"/>
    </source>
</evidence>
<reference evidence="6 7" key="1">
    <citation type="journal article" date="2024" name="G3 (Bethesda)">
        <title>Genome assembly of Hibiscus sabdariffa L. provides insights into metabolisms of medicinal natural products.</title>
        <authorList>
            <person name="Kim T."/>
        </authorList>
    </citation>
    <scope>NUCLEOTIDE SEQUENCE [LARGE SCALE GENOMIC DNA]</scope>
    <source>
        <strain evidence="6">TK-2024</strain>
        <tissue evidence="6">Old leaves</tissue>
    </source>
</reference>
<proteinExistence type="predicted"/>
<dbReference type="InterPro" id="IPR000504">
    <property type="entry name" value="RRM_dom"/>
</dbReference>
<dbReference type="Pfam" id="PF00076">
    <property type="entry name" value="RRM_1"/>
    <property type="match status" value="1"/>
</dbReference>
<dbReference type="InterPro" id="IPR050907">
    <property type="entry name" value="SRSF"/>
</dbReference>
<dbReference type="EMBL" id="JBBPBN010000024">
    <property type="protein sequence ID" value="KAK9010074.1"/>
    <property type="molecule type" value="Genomic_DNA"/>
</dbReference>
<dbReference type="PROSITE" id="PS50102">
    <property type="entry name" value="RRM"/>
    <property type="match status" value="1"/>
</dbReference>
<keyword evidence="7" id="KW-1185">Reference proteome</keyword>
<evidence type="ECO:0000313" key="6">
    <source>
        <dbReference type="EMBL" id="KAK9010074.1"/>
    </source>
</evidence>